<gene>
    <name evidence="7" type="ORF">GO816_07460</name>
</gene>
<dbReference type="InterPro" id="IPR039425">
    <property type="entry name" value="RNA_pol_sigma-70-like"/>
</dbReference>
<comment type="caution">
    <text evidence="7">The sequence shown here is derived from an EMBL/GenBank/DDBJ whole genome shotgun (WGS) entry which is preliminary data.</text>
</comment>
<dbReference type="PANTHER" id="PTHR43133:SF46">
    <property type="entry name" value="RNA POLYMERASE SIGMA-70 FACTOR ECF SUBFAMILY"/>
    <property type="match status" value="1"/>
</dbReference>
<dbReference type="InterPro" id="IPR014284">
    <property type="entry name" value="RNA_pol_sigma-70_dom"/>
</dbReference>
<dbReference type="RefSeq" id="WP_157540718.1">
    <property type="nucleotide sequence ID" value="NZ_WQLA01000002.1"/>
</dbReference>
<evidence type="ECO:0000256" key="3">
    <source>
        <dbReference type="ARBA" id="ARBA00023082"/>
    </source>
</evidence>
<evidence type="ECO:0000259" key="5">
    <source>
        <dbReference type="Pfam" id="PF04542"/>
    </source>
</evidence>
<evidence type="ECO:0000313" key="8">
    <source>
        <dbReference type="Proteomes" id="UP000434850"/>
    </source>
</evidence>
<evidence type="ECO:0000259" key="6">
    <source>
        <dbReference type="Pfam" id="PF08281"/>
    </source>
</evidence>
<keyword evidence="2" id="KW-0805">Transcription regulation</keyword>
<feature type="domain" description="RNA polymerase sigma-70 region 2" evidence="5">
    <location>
        <begin position="30"/>
        <end position="94"/>
    </location>
</feature>
<dbReference type="SUPFAM" id="SSF88659">
    <property type="entry name" value="Sigma3 and sigma4 domains of RNA polymerase sigma factors"/>
    <property type="match status" value="1"/>
</dbReference>
<organism evidence="7 8">
    <name type="scientific">Mucilaginibacter aquatilis</name>
    <dbReference type="NCBI Taxonomy" id="1517760"/>
    <lineage>
        <taxon>Bacteria</taxon>
        <taxon>Pseudomonadati</taxon>
        <taxon>Bacteroidota</taxon>
        <taxon>Sphingobacteriia</taxon>
        <taxon>Sphingobacteriales</taxon>
        <taxon>Sphingobacteriaceae</taxon>
        <taxon>Mucilaginibacter</taxon>
    </lineage>
</organism>
<dbReference type="InterPro" id="IPR013249">
    <property type="entry name" value="RNA_pol_sigma70_r4_t2"/>
</dbReference>
<reference evidence="7 8" key="1">
    <citation type="submission" date="2019-12" db="EMBL/GenBank/DDBJ databases">
        <title>Mucilaginibacter sp. HME9299 genome sequencing and assembly.</title>
        <authorList>
            <person name="Kang H."/>
            <person name="Kim H."/>
            <person name="Joh K."/>
        </authorList>
    </citation>
    <scope>NUCLEOTIDE SEQUENCE [LARGE SCALE GENOMIC DNA]</scope>
    <source>
        <strain evidence="7 8">HME9299</strain>
    </source>
</reference>
<dbReference type="EMBL" id="WQLA01000002">
    <property type="protein sequence ID" value="MVN90957.1"/>
    <property type="molecule type" value="Genomic_DNA"/>
</dbReference>
<evidence type="ECO:0000256" key="4">
    <source>
        <dbReference type="ARBA" id="ARBA00023163"/>
    </source>
</evidence>
<keyword evidence="4" id="KW-0804">Transcription</keyword>
<accession>A0A6I4I7S4</accession>
<dbReference type="Pfam" id="PF08281">
    <property type="entry name" value="Sigma70_r4_2"/>
    <property type="match status" value="1"/>
</dbReference>
<dbReference type="PANTHER" id="PTHR43133">
    <property type="entry name" value="RNA POLYMERASE ECF-TYPE SIGMA FACTO"/>
    <property type="match status" value="1"/>
</dbReference>
<dbReference type="Proteomes" id="UP000434850">
    <property type="component" value="Unassembled WGS sequence"/>
</dbReference>
<dbReference type="OrthoDB" id="1491902at2"/>
<dbReference type="InterPro" id="IPR013325">
    <property type="entry name" value="RNA_pol_sigma_r2"/>
</dbReference>
<dbReference type="GO" id="GO:0016987">
    <property type="term" value="F:sigma factor activity"/>
    <property type="evidence" value="ECO:0007669"/>
    <property type="project" value="UniProtKB-KW"/>
</dbReference>
<keyword evidence="3" id="KW-0731">Sigma factor</keyword>
<name>A0A6I4I7S4_9SPHI</name>
<dbReference type="Gene3D" id="1.10.1740.10">
    <property type="match status" value="1"/>
</dbReference>
<dbReference type="Gene3D" id="1.10.10.10">
    <property type="entry name" value="Winged helix-like DNA-binding domain superfamily/Winged helix DNA-binding domain"/>
    <property type="match status" value="1"/>
</dbReference>
<protein>
    <submittedName>
        <fullName evidence="7">Sigma-70 family RNA polymerase sigma factor</fullName>
    </submittedName>
</protein>
<dbReference type="Pfam" id="PF04542">
    <property type="entry name" value="Sigma70_r2"/>
    <property type="match status" value="1"/>
</dbReference>
<dbReference type="GO" id="GO:0003677">
    <property type="term" value="F:DNA binding"/>
    <property type="evidence" value="ECO:0007669"/>
    <property type="project" value="InterPro"/>
</dbReference>
<evidence type="ECO:0000256" key="1">
    <source>
        <dbReference type="ARBA" id="ARBA00010641"/>
    </source>
</evidence>
<proteinExistence type="inferred from homology"/>
<evidence type="ECO:0000256" key="2">
    <source>
        <dbReference type="ARBA" id="ARBA00023015"/>
    </source>
</evidence>
<dbReference type="GO" id="GO:0006352">
    <property type="term" value="P:DNA-templated transcription initiation"/>
    <property type="evidence" value="ECO:0007669"/>
    <property type="project" value="InterPro"/>
</dbReference>
<evidence type="ECO:0000313" key="7">
    <source>
        <dbReference type="EMBL" id="MVN90957.1"/>
    </source>
</evidence>
<sequence length="195" mass="22303">MSISTKQMPGIIEGCKANRRPEQEALYKFFYADMLKLCYRYLSADELAYEALNTGFLKVYQNIKYYNEHKGELGAWIHSIMVHACIDLARKEARFNNVANTFDVIDEVFVEPSVLEKLYVDDVLLAIRTLPAATQLVFNLAVIDGYSHHDISEQLNISESTSRWHLSAAKKQLRELLQPSNNQVNKPTEKSNKAT</sequence>
<dbReference type="NCBIfam" id="TIGR02937">
    <property type="entry name" value="sigma70-ECF"/>
    <property type="match status" value="1"/>
</dbReference>
<dbReference type="AlphaFoldDB" id="A0A6I4I7S4"/>
<dbReference type="InterPro" id="IPR036388">
    <property type="entry name" value="WH-like_DNA-bd_sf"/>
</dbReference>
<dbReference type="InterPro" id="IPR007627">
    <property type="entry name" value="RNA_pol_sigma70_r2"/>
</dbReference>
<keyword evidence="8" id="KW-1185">Reference proteome</keyword>
<dbReference type="InterPro" id="IPR013324">
    <property type="entry name" value="RNA_pol_sigma_r3/r4-like"/>
</dbReference>
<dbReference type="SUPFAM" id="SSF88946">
    <property type="entry name" value="Sigma2 domain of RNA polymerase sigma factors"/>
    <property type="match status" value="1"/>
</dbReference>
<comment type="similarity">
    <text evidence="1">Belongs to the sigma-70 factor family. ECF subfamily.</text>
</comment>
<feature type="domain" description="RNA polymerase sigma factor 70 region 4 type 2" evidence="6">
    <location>
        <begin position="123"/>
        <end position="173"/>
    </location>
</feature>